<gene>
    <name evidence="2" type="primary">LOC112691086</name>
</gene>
<organism evidence="1 2">
    <name type="scientific">Sipha flava</name>
    <name type="common">yellow sugarcane aphid</name>
    <dbReference type="NCBI Taxonomy" id="143950"/>
    <lineage>
        <taxon>Eukaryota</taxon>
        <taxon>Metazoa</taxon>
        <taxon>Ecdysozoa</taxon>
        <taxon>Arthropoda</taxon>
        <taxon>Hexapoda</taxon>
        <taxon>Insecta</taxon>
        <taxon>Pterygota</taxon>
        <taxon>Neoptera</taxon>
        <taxon>Paraneoptera</taxon>
        <taxon>Hemiptera</taxon>
        <taxon>Sternorrhyncha</taxon>
        <taxon>Aphidomorpha</taxon>
        <taxon>Aphidoidea</taxon>
        <taxon>Aphididae</taxon>
        <taxon>Sipha</taxon>
    </lineage>
</organism>
<dbReference type="InterPro" id="IPR033375">
    <property type="entry name" value="Cggbp1"/>
</dbReference>
<dbReference type="AlphaFoldDB" id="A0A8B8GDW2"/>
<dbReference type="GO" id="GO:0003690">
    <property type="term" value="F:double-stranded DNA binding"/>
    <property type="evidence" value="ECO:0007669"/>
    <property type="project" value="InterPro"/>
</dbReference>
<protein>
    <submittedName>
        <fullName evidence="2">CGG triplet repeat-binding protein 1-like</fullName>
    </submittedName>
</protein>
<dbReference type="GO" id="GO:0006357">
    <property type="term" value="P:regulation of transcription by RNA polymerase II"/>
    <property type="evidence" value="ECO:0007669"/>
    <property type="project" value="InterPro"/>
</dbReference>
<sequence>MPKVQSESAKLRQFVEEFSSNVFKTDGKILYCIICDQAVPVKKRFQVVQHLNRGKHNKNINLKAKSKQSFIKNTLDNQNKQANFPLDLYQAMLESDIPLWKLNHPSFKKFLEKYTGKYVPDQSAISKNYVSAIYENTIVF</sequence>
<dbReference type="Proteomes" id="UP000694846">
    <property type="component" value="Unplaced"/>
</dbReference>
<proteinExistence type="predicted"/>
<keyword evidence="1" id="KW-1185">Reference proteome</keyword>
<dbReference type="PANTHER" id="PTHR32344">
    <property type="entry name" value="U1-TYPE DOMAIN-CONTAINING PROTEIN"/>
    <property type="match status" value="1"/>
</dbReference>
<dbReference type="RefSeq" id="XP_025421015.1">
    <property type="nucleotide sequence ID" value="XM_025565230.1"/>
</dbReference>
<dbReference type="PANTHER" id="PTHR32344:SF1">
    <property type="entry name" value="U1-TYPE DOMAIN-CONTAINING PROTEIN"/>
    <property type="match status" value="1"/>
</dbReference>
<reference evidence="2" key="1">
    <citation type="submission" date="2025-08" db="UniProtKB">
        <authorList>
            <consortium name="RefSeq"/>
        </authorList>
    </citation>
    <scope>IDENTIFICATION</scope>
    <source>
        <tissue evidence="2">Whole body</tissue>
    </source>
</reference>
<dbReference type="GeneID" id="112691086"/>
<evidence type="ECO:0000313" key="1">
    <source>
        <dbReference type="Proteomes" id="UP000694846"/>
    </source>
</evidence>
<accession>A0A8B8GDW2</accession>
<name>A0A8B8GDW2_9HEMI</name>
<dbReference type="GO" id="GO:0005634">
    <property type="term" value="C:nucleus"/>
    <property type="evidence" value="ECO:0007669"/>
    <property type="project" value="InterPro"/>
</dbReference>
<dbReference type="OrthoDB" id="6582565at2759"/>
<evidence type="ECO:0000313" key="2">
    <source>
        <dbReference type="RefSeq" id="XP_025421015.1"/>
    </source>
</evidence>